<dbReference type="InterPro" id="IPR029045">
    <property type="entry name" value="ClpP/crotonase-like_dom_sf"/>
</dbReference>
<evidence type="ECO:0000313" key="3">
    <source>
        <dbReference type="EMBL" id="QWL62552.1"/>
    </source>
</evidence>
<proteinExistence type="inferred from homology"/>
<evidence type="ECO:0000313" key="4">
    <source>
        <dbReference type="Proteomes" id="UP000679312"/>
    </source>
</evidence>
<keyword evidence="2" id="KW-0732">Signal</keyword>
<keyword evidence="3" id="KW-0378">Hydrolase</keyword>
<reference evidence="3 4" key="1">
    <citation type="journal article" date="2021" name="Front. Microbiol.">
        <title>Prevalence and Genetic Analysis of Chromosomal mcr-3/7 in Aeromonas From U.S. Animal-Derived Samples.</title>
        <authorList>
            <person name="Wang Y."/>
            <person name="Hou N."/>
            <person name="Rasooly R."/>
            <person name="Gu Y."/>
            <person name="He X."/>
        </authorList>
    </citation>
    <scope>NUCLEOTIDE SEQUENCE [LARGE SCALE GENOMIC DNA]</scope>
    <source>
        <strain evidence="3 4">4608</strain>
    </source>
</reference>
<feature type="signal peptide" evidence="2">
    <location>
        <begin position="1"/>
        <end position="19"/>
    </location>
</feature>
<dbReference type="AlphaFoldDB" id="A0ABD7EN30"/>
<accession>A0ABD7EN30</accession>
<comment type="similarity">
    <text evidence="1">Belongs to the peptidase S14 family.</text>
</comment>
<keyword evidence="3" id="KW-0645">Protease</keyword>
<dbReference type="GO" id="GO:0008233">
    <property type="term" value="F:peptidase activity"/>
    <property type="evidence" value="ECO:0007669"/>
    <property type="project" value="UniProtKB-KW"/>
</dbReference>
<feature type="chain" id="PRO_5044842232" evidence="2">
    <location>
        <begin position="20"/>
        <end position="222"/>
    </location>
</feature>
<dbReference type="PRINTS" id="PR00127">
    <property type="entry name" value="CLPPROTEASEP"/>
</dbReference>
<dbReference type="EMBL" id="CP053881">
    <property type="protein sequence ID" value="QWL62552.1"/>
    <property type="molecule type" value="Genomic_DNA"/>
</dbReference>
<dbReference type="Gene3D" id="3.90.226.10">
    <property type="entry name" value="2-enoyl-CoA Hydratase, Chain A, domain 1"/>
    <property type="match status" value="1"/>
</dbReference>
<protein>
    <submittedName>
        <fullName evidence="3">ATP-dependent Clp protease proteolytic subunit</fullName>
    </submittedName>
</protein>
<organism evidence="3 4">
    <name type="scientific">Aeromonas jandaei</name>
    <dbReference type="NCBI Taxonomy" id="650"/>
    <lineage>
        <taxon>Bacteria</taxon>
        <taxon>Pseudomonadati</taxon>
        <taxon>Pseudomonadota</taxon>
        <taxon>Gammaproteobacteria</taxon>
        <taxon>Aeromonadales</taxon>
        <taxon>Aeromonadaceae</taxon>
        <taxon>Aeromonas</taxon>
    </lineage>
</organism>
<evidence type="ECO:0000256" key="1">
    <source>
        <dbReference type="ARBA" id="ARBA00007039"/>
    </source>
</evidence>
<gene>
    <name evidence="3" type="ORF">HQ399_09965</name>
</gene>
<name>A0ABD7EN30_AERJA</name>
<dbReference type="Pfam" id="PF00574">
    <property type="entry name" value="CLP_protease"/>
    <property type="match status" value="1"/>
</dbReference>
<evidence type="ECO:0000256" key="2">
    <source>
        <dbReference type="SAM" id="SignalP"/>
    </source>
</evidence>
<dbReference type="GO" id="GO:0006508">
    <property type="term" value="P:proteolysis"/>
    <property type="evidence" value="ECO:0007669"/>
    <property type="project" value="UniProtKB-KW"/>
</dbReference>
<dbReference type="InterPro" id="IPR023562">
    <property type="entry name" value="ClpP/TepA"/>
</dbReference>
<sequence length="222" mass="24825">MLRKKLILLALALPIHVHANIFFIKGNTVNDTDVDKAAIYFNAGIDPQTVAWLLSSVDEINGNYRNIQNIDIYLNSGGGDMDSGYMAYEALRKNPTKLNMINASNVASSATIIYCASNERYAMPMASFLLHPAAAANEINDYLKPDQAQRILDDAEKYNSLFRTIYSSCTKIPAEELKAITSSESRRATYNIENAKKVGLVNQDMKKQTTYPVTYYITDMQN</sequence>
<dbReference type="RefSeq" id="WP_043849811.1">
    <property type="nucleotide sequence ID" value="NZ_AP024466.1"/>
</dbReference>
<dbReference type="InterPro" id="IPR001907">
    <property type="entry name" value="ClpP"/>
</dbReference>
<dbReference type="Proteomes" id="UP000679312">
    <property type="component" value="Chromosome"/>
</dbReference>
<dbReference type="SUPFAM" id="SSF52096">
    <property type="entry name" value="ClpP/crotonase"/>
    <property type="match status" value="1"/>
</dbReference>